<sequence length="579" mass="66958">MNENPVGSFLEPQPPIKRLFTKWAVVARKNLDYDLGDSFEEMETEDSIKVFLRIKPCQSDDTALEVQNKKVVISKLPQTLLNKKKLVKNDNCKYTFSHIFGPEITQKEIFISCVERKIVDLLDGKNCLFFSYGTTNAGKTFTVQGDANNPGLIPRTIAMIFKSINNRLSNETKFCPFTTNSVLELNKEKLDAQMELKNKIVNWNPEKYINDLEHNSENNSANIYFKEMFNSLESDVKDPSIFDEDSFSVWVSFIEIYNERIYDLLQTPCDKKRPALKLAHDTYKNVYIKGLQYINVTSALEAYKVLIFGKKNLSFAATGMNASSSRSHCIFTIRVIRFTDINDPECMQISSLAMCDLAGAERQKNTHNVGDRLKESQNINCSLHVLSRCFNIIRENRLKSEKLMIPFRDSKLTQLFENALIGQESITMIVNVNPSIELYEETQHVLKVSAIARQIILEPKHKSSHIRLSRFSQVINNQKGSTSIEWDPSVKLIDHKESNVNKNETEIIDSPDYDKEYLITLVEKLQTKFKEERNNRRMLQQKNLTLEMDLRKELTTEFGKILEANREKYKEDLEEEKKI</sequence>
<dbReference type="GO" id="GO:0005634">
    <property type="term" value="C:nucleus"/>
    <property type="evidence" value="ECO:0007669"/>
    <property type="project" value="TreeGrafter"/>
</dbReference>
<keyword evidence="8 10" id="KW-0505">Motor protein</keyword>
<dbReference type="SMART" id="SM00129">
    <property type="entry name" value="KISc"/>
    <property type="match status" value="1"/>
</dbReference>
<dbReference type="PRINTS" id="PR00380">
    <property type="entry name" value="KINESINHEAVY"/>
</dbReference>
<dbReference type="InterPro" id="IPR001752">
    <property type="entry name" value="Kinesin_motor_dom"/>
</dbReference>
<evidence type="ECO:0000256" key="6">
    <source>
        <dbReference type="ARBA" id="ARBA00022840"/>
    </source>
</evidence>
<accession>A0A1B6CSF6</accession>
<evidence type="ECO:0000256" key="12">
    <source>
        <dbReference type="SAM" id="Coils"/>
    </source>
</evidence>
<keyword evidence="3" id="KW-0597">Phosphoprotein</keyword>
<keyword evidence="7 12" id="KW-0175">Coiled coil</keyword>
<comment type="subcellular location">
    <subcellularLocation>
        <location evidence="1">Cytoplasm</location>
        <location evidence="1">Cytoskeleton</location>
        <location evidence="1">Spindle</location>
    </subcellularLocation>
</comment>
<dbReference type="SUPFAM" id="SSF52540">
    <property type="entry name" value="P-loop containing nucleoside triphosphate hydrolases"/>
    <property type="match status" value="1"/>
</dbReference>
<dbReference type="GO" id="GO:0051231">
    <property type="term" value="P:spindle elongation"/>
    <property type="evidence" value="ECO:0007669"/>
    <property type="project" value="TreeGrafter"/>
</dbReference>
<keyword evidence="6 10" id="KW-0067">ATP-binding</keyword>
<proteinExistence type="inferred from homology"/>
<dbReference type="EMBL" id="GEDC01021125">
    <property type="protein sequence ID" value="JAS16173.1"/>
    <property type="molecule type" value="Transcribed_RNA"/>
</dbReference>
<evidence type="ECO:0000256" key="10">
    <source>
        <dbReference type="PROSITE-ProRule" id="PRU00283"/>
    </source>
</evidence>
<dbReference type="PROSITE" id="PS00411">
    <property type="entry name" value="KINESIN_MOTOR_1"/>
    <property type="match status" value="1"/>
</dbReference>
<dbReference type="PROSITE" id="PS50067">
    <property type="entry name" value="KINESIN_MOTOR_2"/>
    <property type="match status" value="1"/>
</dbReference>
<feature type="domain" description="Kinesin motor" evidence="13">
    <location>
        <begin position="47"/>
        <end position="455"/>
    </location>
</feature>
<keyword evidence="4 11" id="KW-0493">Microtubule</keyword>
<dbReference type="GO" id="GO:0008574">
    <property type="term" value="F:plus-end-directed microtubule motor activity"/>
    <property type="evidence" value="ECO:0007669"/>
    <property type="project" value="TreeGrafter"/>
</dbReference>
<evidence type="ECO:0000256" key="8">
    <source>
        <dbReference type="ARBA" id="ARBA00023175"/>
    </source>
</evidence>
<dbReference type="GO" id="GO:0005876">
    <property type="term" value="C:spindle microtubule"/>
    <property type="evidence" value="ECO:0007669"/>
    <property type="project" value="TreeGrafter"/>
</dbReference>
<organism evidence="14">
    <name type="scientific">Clastoptera arizonana</name>
    <name type="common">Arizona spittle bug</name>
    <dbReference type="NCBI Taxonomy" id="38151"/>
    <lineage>
        <taxon>Eukaryota</taxon>
        <taxon>Metazoa</taxon>
        <taxon>Ecdysozoa</taxon>
        <taxon>Arthropoda</taxon>
        <taxon>Hexapoda</taxon>
        <taxon>Insecta</taxon>
        <taxon>Pterygota</taxon>
        <taxon>Neoptera</taxon>
        <taxon>Paraneoptera</taxon>
        <taxon>Hemiptera</taxon>
        <taxon>Auchenorrhyncha</taxon>
        <taxon>Cercopoidea</taxon>
        <taxon>Clastopteridae</taxon>
        <taxon>Clastoptera</taxon>
    </lineage>
</organism>
<evidence type="ECO:0000256" key="1">
    <source>
        <dbReference type="ARBA" id="ARBA00004186"/>
    </source>
</evidence>
<dbReference type="GO" id="GO:0008017">
    <property type="term" value="F:microtubule binding"/>
    <property type="evidence" value="ECO:0007669"/>
    <property type="project" value="InterPro"/>
</dbReference>
<keyword evidence="2" id="KW-0963">Cytoplasm</keyword>
<dbReference type="GO" id="GO:0005524">
    <property type="term" value="F:ATP binding"/>
    <property type="evidence" value="ECO:0007669"/>
    <property type="project" value="UniProtKB-UniRule"/>
</dbReference>
<dbReference type="GO" id="GO:0072686">
    <property type="term" value="C:mitotic spindle"/>
    <property type="evidence" value="ECO:0007669"/>
    <property type="project" value="TreeGrafter"/>
</dbReference>
<dbReference type="PANTHER" id="PTHR47970:SF29">
    <property type="entry name" value="KINESIN FAMILY MEMBER 20B"/>
    <property type="match status" value="1"/>
</dbReference>
<dbReference type="AlphaFoldDB" id="A0A1B6CSF6"/>
<gene>
    <name evidence="14" type="ORF">g.11559</name>
</gene>
<feature type="binding site" evidence="10">
    <location>
        <begin position="133"/>
        <end position="140"/>
    </location>
    <ligand>
        <name>ATP</name>
        <dbReference type="ChEBI" id="CHEBI:30616"/>
    </ligand>
</feature>
<dbReference type="GO" id="GO:0007018">
    <property type="term" value="P:microtubule-based movement"/>
    <property type="evidence" value="ECO:0007669"/>
    <property type="project" value="InterPro"/>
</dbReference>
<comment type="similarity">
    <text evidence="10 11">Belongs to the TRAFAC class myosin-kinesin ATPase superfamily. Kinesin family.</text>
</comment>
<reference evidence="14" key="1">
    <citation type="submission" date="2015-12" db="EMBL/GenBank/DDBJ databases">
        <title>De novo transcriptome assembly of four potential Pierce s Disease insect vectors from Arizona vineyards.</title>
        <authorList>
            <person name="Tassone E.E."/>
        </authorList>
    </citation>
    <scope>NUCLEOTIDE SEQUENCE</scope>
</reference>
<feature type="coiled-coil region" evidence="12">
    <location>
        <begin position="522"/>
        <end position="579"/>
    </location>
</feature>
<dbReference type="Pfam" id="PF00225">
    <property type="entry name" value="Kinesin"/>
    <property type="match status" value="1"/>
</dbReference>
<dbReference type="Gene3D" id="3.40.850.10">
    <property type="entry name" value="Kinesin motor domain"/>
    <property type="match status" value="1"/>
</dbReference>
<evidence type="ECO:0000313" key="14">
    <source>
        <dbReference type="EMBL" id="JAS16173.1"/>
    </source>
</evidence>
<dbReference type="InterPro" id="IPR036961">
    <property type="entry name" value="Kinesin_motor_dom_sf"/>
</dbReference>
<dbReference type="InterPro" id="IPR027417">
    <property type="entry name" value="P-loop_NTPase"/>
</dbReference>
<evidence type="ECO:0000256" key="5">
    <source>
        <dbReference type="ARBA" id="ARBA00022741"/>
    </source>
</evidence>
<protein>
    <recommendedName>
        <fullName evidence="11">Kinesin-like protein</fullName>
    </recommendedName>
</protein>
<evidence type="ECO:0000256" key="3">
    <source>
        <dbReference type="ARBA" id="ARBA00022553"/>
    </source>
</evidence>
<dbReference type="InterPro" id="IPR019821">
    <property type="entry name" value="Kinesin_motor_CS"/>
</dbReference>
<evidence type="ECO:0000256" key="7">
    <source>
        <dbReference type="ARBA" id="ARBA00023054"/>
    </source>
</evidence>
<dbReference type="InterPro" id="IPR047149">
    <property type="entry name" value="KIF11-like"/>
</dbReference>
<keyword evidence="5 10" id="KW-0547">Nucleotide-binding</keyword>
<evidence type="ECO:0000256" key="4">
    <source>
        <dbReference type="ARBA" id="ARBA00022701"/>
    </source>
</evidence>
<evidence type="ECO:0000256" key="9">
    <source>
        <dbReference type="ARBA" id="ARBA00023212"/>
    </source>
</evidence>
<evidence type="ECO:0000259" key="13">
    <source>
        <dbReference type="PROSITE" id="PS50067"/>
    </source>
</evidence>
<keyword evidence="9" id="KW-0206">Cytoskeleton</keyword>
<evidence type="ECO:0000256" key="2">
    <source>
        <dbReference type="ARBA" id="ARBA00022490"/>
    </source>
</evidence>
<evidence type="ECO:0000256" key="11">
    <source>
        <dbReference type="RuleBase" id="RU000394"/>
    </source>
</evidence>
<name>A0A1B6CSF6_9HEMI</name>
<dbReference type="PANTHER" id="PTHR47970">
    <property type="entry name" value="KINESIN-LIKE PROTEIN KIF11"/>
    <property type="match status" value="1"/>
</dbReference>
<dbReference type="GO" id="GO:0090307">
    <property type="term" value="P:mitotic spindle assembly"/>
    <property type="evidence" value="ECO:0007669"/>
    <property type="project" value="TreeGrafter"/>
</dbReference>